<dbReference type="RefSeq" id="WP_069624812.1">
    <property type="nucleotide sequence ID" value="NZ_LPWD01000423.1"/>
</dbReference>
<comment type="catalytic activity">
    <reaction evidence="9">
        <text>L-tyrosyl-[protein] + ATP = O-phospho-L-tyrosyl-[protein] + ADP + H(+)</text>
        <dbReference type="Rhea" id="RHEA:10596"/>
        <dbReference type="Rhea" id="RHEA-COMP:10136"/>
        <dbReference type="Rhea" id="RHEA-COMP:20101"/>
        <dbReference type="ChEBI" id="CHEBI:15378"/>
        <dbReference type="ChEBI" id="CHEBI:30616"/>
        <dbReference type="ChEBI" id="CHEBI:46858"/>
        <dbReference type="ChEBI" id="CHEBI:61978"/>
        <dbReference type="ChEBI" id="CHEBI:456216"/>
        <dbReference type="EC" id="2.7.12.2"/>
    </reaction>
</comment>
<organism evidence="11 12">
    <name type="scientific">Methyloceanibacter marginalis</name>
    <dbReference type="NCBI Taxonomy" id="1774971"/>
    <lineage>
        <taxon>Bacteria</taxon>
        <taxon>Pseudomonadati</taxon>
        <taxon>Pseudomonadota</taxon>
        <taxon>Alphaproteobacteria</taxon>
        <taxon>Hyphomicrobiales</taxon>
        <taxon>Hyphomicrobiaceae</taxon>
        <taxon>Methyloceanibacter</taxon>
    </lineage>
</organism>
<evidence type="ECO:0000256" key="4">
    <source>
        <dbReference type="ARBA" id="ARBA00022840"/>
    </source>
</evidence>
<comment type="caution">
    <text evidence="11">The sequence shown here is derived from an EMBL/GenBank/DDBJ whole genome shotgun (WGS) entry which is preliminary data.</text>
</comment>
<feature type="domain" description="Protein kinase" evidence="10">
    <location>
        <begin position="11"/>
        <end position="254"/>
    </location>
</feature>
<dbReference type="GO" id="GO:0005524">
    <property type="term" value="F:ATP binding"/>
    <property type="evidence" value="ECO:0007669"/>
    <property type="project" value="UniProtKB-KW"/>
</dbReference>
<gene>
    <name evidence="11" type="ORF">AUC71_02950</name>
</gene>
<evidence type="ECO:0000259" key="10">
    <source>
        <dbReference type="PROSITE" id="PS50011"/>
    </source>
</evidence>
<evidence type="ECO:0000256" key="6">
    <source>
        <dbReference type="ARBA" id="ARBA00038999"/>
    </source>
</evidence>
<dbReference type="GO" id="GO:0004674">
    <property type="term" value="F:protein serine/threonine kinase activity"/>
    <property type="evidence" value="ECO:0007669"/>
    <property type="project" value="UniProtKB-KW"/>
</dbReference>
<protein>
    <recommendedName>
        <fullName evidence="6">mitogen-activated protein kinase kinase</fullName>
        <ecNumber evidence="6">2.7.12.2</ecNumber>
    </recommendedName>
</protein>
<dbReference type="Pfam" id="PF00069">
    <property type="entry name" value="Pkinase"/>
    <property type="match status" value="1"/>
</dbReference>
<dbReference type="InterPro" id="IPR011009">
    <property type="entry name" value="Kinase-like_dom_sf"/>
</dbReference>
<dbReference type="SUPFAM" id="SSF56112">
    <property type="entry name" value="Protein kinase-like (PK-like)"/>
    <property type="match status" value="1"/>
</dbReference>
<dbReference type="Proteomes" id="UP000095042">
    <property type="component" value="Unassembled WGS sequence"/>
</dbReference>
<dbReference type="Gene3D" id="1.10.510.10">
    <property type="entry name" value="Transferase(Phosphotransferase) domain 1"/>
    <property type="match status" value="1"/>
</dbReference>
<comment type="catalytic activity">
    <reaction evidence="8">
        <text>L-threonyl-[protein] + ATP = O-phospho-L-threonyl-[protein] + ADP + H(+)</text>
        <dbReference type="Rhea" id="RHEA:46608"/>
        <dbReference type="Rhea" id="RHEA-COMP:11060"/>
        <dbReference type="Rhea" id="RHEA-COMP:11605"/>
        <dbReference type="ChEBI" id="CHEBI:15378"/>
        <dbReference type="ChEBI" id="CHEBI:30013"/>
        <dbReference type="ChEBI" id="CHEBI:30616"/>
        <dbReference type="ChEBI" id="CHEBI:61977"/>
        <dbReference type="ChEBI" id="CHEBI:456216"/>
        <dbReference type="EC" id="2.7.12.2"/>
    </reaction>
</comment>
<keyword evidence="3 11" id="KW-0418">Kinase</keyword>
<dbReference type="PANTHER" id="PTHR48013:SF9">
    <property type="entry name" value="DUAL SPECIFICITY MITOGEN-ACTIVATED PROTEIN KINASE KINASE 5"/>
    <property type="match status" value="1"/>
</dbReference>
<evidence type="ECO:0000256" key="1">
    <source>
        <dbReference type="ARBA" id="ARBA00022679"/>
    </source>
</evidence>
<comment type="similarity">
    <text evidence="5">Belongs to the protein kinase superfamily. STE Ser/Thr protein kinase family. MAP kinase kinase subfamily.</text>
</comment>
<keyword evidence="12" id="KW-1185">Reference proteome</keyword>
<keyword evidence="1" id="KW-0808">Transferase</keyword>
<accession>A0A1E3W7W3</accession>
<evidence type="ECO:0000256" key="5">
    <source>
        <dbReference type="ARBA" id="ARBA00038035"/>
    </source>
</evidence>
<evidence type="ECO:0000313" key="12">
    <source>
        <dbReference type="Proteomes" id="UP000095042"/>
    </source>
</evidence>
<name>A0A1E3W7W3_9HYPH</name>
<keyword evidence="11" id="KW-0723">Serine/threonine-protein kinase</keyword>
<evidence type="ECO:0000256" key="9">
    <source>
        <dbReference type="ARBA" id="ARBA00051693"/>
    </source>
</evidence>
<evidence type="ECO:0000256" key="8">
    <source>
        <dbReference type="ARBA" id="ARBA00049299"/>
    </source>
</evidence>
<reference evidence="11 12" key="1">
    <citation type="journal article" date="2016" name="Environ. Microbiol.">
        <title>New Methyloceanibacter diversity from North Sea sediments includes methanotroph containing solely the soluble methane monooxygenase.</title>
        <authorList>
            <person name="Vekeman B."/>
            <person name="Kerckhof F.M."/>
            <person name="Cremers G."/>
            <person name="de Vos P."/>
            <person name="Vandamme P."/>
            <person name="Boon N."/>
            <person name="Op den Camp H.J."/>
            <person name="Heylen K."/>
        </authorList>
    </citation>
    <scope>NUCLEOTIDE SEQUENCE [LARGE SCALE GENOMIC DNA]</scope>
    <source>
        <strain evidence="11 12">R-67177</strain>
    </source>
</reference>
<evidence type="ECO:0000256" key="7">
    <source>
        <dbReference type="ARBA" id="ARBA00049014"/>
    </source>
</evidence>
<evidence type="ECO:0000313" key="11">
    <source>
        <dbReference type="EMBL" id="ODS01866.1"/>
    </source>
</evidence>
<dbReference type="InterPro" id="IPR000719">
    <property type="entry name" value="Prot_kinase_dom"/>
</dbReference>
<sequence length="490" mass="54396">MAKTIKLNKEWELGERIDGGGFGQVFAAKSADGLSAVAKLVPKAPGAQRELLFVDLGGAQNVVPVIDSGETKDSWVLIMPRATKSLRKHLDDTGGALDVPDVLSILTDIMTALVDLDGKVVHRDLKPENILLLDGKWCLADFGISRYAESTTAPDTQKYAWTPAYAAPERWRAERATIATDVYALGVIAFEMAAAGRPFIGPEPHDYRHQHLHEDPPDLPQLPASLASLIKECLYKAPEARPRPANVAARLPQIQPAKTSAGLERLKAANLAEVQRKGEAARRASELRSEVDQRKELLKVAVSSMKQVGVALLQAISTAAPSAEIHQERDWWTLSLNGAQLELGQTRPVAIDPWNFDPPAFDVIAQTHVILRIPRDRYEYEGRSHSLWYCDAREEGYYQWFETAFMLSPFTGQSTRMKPFAQEPNEASAKALWNGIAEFQLAWPFTPIDLGNLDEFIDRWADWFATAAQGQLVSPSTMPERKAEGSWRRK</sequence>
<dbReference type="PANTHER" id="PTHR48013">
    <property type="entry name" value="DUAL SPECIFICITY MITOGEN-ACTIVATED PROTEIN KINASE KINASE 5-RELATED"/>
    <property type="match status" value="1"/>
</dbReference>
<comment type="catalytic activity">
    <reaction evidence="7">
        <text>L-seryl-[protein] + ATP = O-phospho-L-seryl-[protein] + ADP + H(+)</text>
        <dbReference type="Rhea" id="RHEA:17989"/>
        <dbReference type="Rhea" id="RHEA-COMP:9863"/>
        <dbReference type="Rhea" id="RHEA-COMP:11604"/>
        <dbReference type="ChEBI" id="CHEBI:15378"/>
        <dbReference type="ChEBI" id="CHEBI:29999"/>
        <dbReference type="ChEBI" id="CHEBI:30616"/>
        <dbReference type="ChEBI" id="CHEBI:83421"/>
        <dbReference type="ChEBI" id="CHEBI:456216"/>
        <dbReference type="EC" id="2.7.12.2"/>
    </reaction>
</comment>
<keyword evidence="2" id="KW-0547">Nucleotide-binding</keyword>
<evidence type="ECO:0000256" key="2">
    <source>
        <dbReference type="ARBA" id="ARBA00022741"/>
    </source>
</evidence>
<dbReference type="PROSITE" id="PS50011">
    <property type="entry name" value="PROTEIN_KINASE_DOM"/>
    <property type="match status" value="1"/>
</dbReference>
<dbReference type="EC" id="2.7.12.2" evidence="6"/>
<dbReference type="AlphaFoldDB" id="A0A1E3W7W3"/>
<evidence type="ECO:0000256" key="3">
    <source>
        <dbReference type="ARBA" id="ARBA00022777"/>
    </source>
</evidence>
<dbReference type="OrthoDB" id="9801841at2"/>
<dbReference type="PROSITE" id="PS00108">
    <property type="entry name" value="PROTEIN_KINASE_ST"/>
    <property type="match status" value="1"/>
</dbReference>
<dbReference type="EMBL" id="LPWD01000423">
    <property type="protein sequence ID" value="ODS01866.1"/>
    <property type="molecule type" value="Genomic_DNA"/>
</dbReference>
<dbReference type="SMART" id="SM00220">
    <property type="entry name" value="S_TKc"/>
    <property type="match status" value="1"/>
</dbReference>
<proteinExistence type="inferred from homology"/>
<keyword evidence="4" id="KW-0067">ATP-binding</keyword>
<dbReference type="CDD" id="cd14014">
    <property type="entry name" value="STKc_PknB_like"/>
    <property type="match status" value="1"/>
</dbReference>
<dbReference type="InterPro" id="IPR008271">
    <property type="entry name" value="Ser/Thr_kinase_AS"/>
</dbReference>